<dbReference type="Pfam" id="PF12804">
    <property type="entry name" value="NTP_transf_3"/>
    <property type="match status" value="1"/>
</dbReference>
<proteinExistence type="predicted"/>
<protein>
    <recommendedName>
        <fullName evidence="1">MobA-like NTP transferase domain-containing protein</fullName>
    </recommendedName>
</protein>
<dbReference type="GO" id="GO:0016779">
    <property type="term" value="F:nucleotidyltransferase activity"/>
    <property type="evidence" value="ECO:0007669"/>
    <property type="project" value="UniProtKB-ARBA"/>
</dbReference>
<dbReference type="PANTHER" id="PTHR43777">
    <property type="entry name" value="MOLYBDENUM COFACTOR CYTIDYLYLTRANSFERASE"/>
    <property type="match status" value="1"/>
</dbReference>
<dbReference type="Gene3D" id="3.90.550.10">
    <property type="entry name" value="Spore Coat Polysaccharide Biosynthesis Protein SpsA, Chain A"/>
    <property type="match status" value="1"/>
</dbReference>
<comment type="caution">
    <text evidence="2">The sequence shown here is derived from an EMBL/GenBank/DDBJ whole genome shotgun (WGS) entry which is preliminary data.</text>
</comment>
<sequence length="198" mass="21010">MSGQSDIAAVILAAGQSTRFGANKLLTETCINNTSQSLLWHTLSSWLDCFDQLSVVVPELDSSITACCQSISKNIQIVPSPLSAQGMGHSLASGVAANIECSGWVIGLADMPLISAEVLTGLRDALMAGADIVAPYHGAKRGNPVGFSSRHKQALLSCKGDVGAKDIIRHNEKNVHKLMIHSNSILIDIDYKSDLNNL</sequence>
<gene>
    <name evidence="2" type="ORF">LCGC14_0905160</name>
</gene>
<dbReference type="SUPFAM" id="SSF53448">
    <property type="entry name" value="Nucleotide-diphospho-sugar transferases"/>
    <property type="match status" value="1"/>
</dbReference>
<dbReference type="PANTHER" id="PTHR43777:SF1">
    <property type="entry name" value="MOLYBDENUM COFACTOR CYTIDYLYLTRANSFERASE"/>
    <property type="match status" value="1"/>
</dbReference>
<dbReference type="EMBL" id="LAZR01002973">
    <property type="protein sequence ID" value="KKN23411.1"/>
    <property type="molecule type" value="Genomic_DNA"/>
</dbReference>
<dbReference type="InterPro" id="IPR029044">
    <property type="entry name" value="Nucleotide-diphossugar_trans"/>
</dbReference>
<evidence type="ECO:0000259" key="1">
    <source>
        <dbReference type="Pfam" id="PF12804"/>
    </source>
</evidence>
<dbReference type="CDD" id="cd04182">
    <property type="entry name" value="GT_2_like_f"/>
    <property type="match status" value="1"/>
</dbReference>
<evidence type="ECO:0000313" key="2">
    <source>
        <dbReference type="EMBL" id="KKN23411.1"/>
    </source>
</evidence>
<dbReference type="AlphaFoldDB" id="A0A0F9REA7"/>
<organism evidence="2">
    <name type="scientific">marine sediment metagenome</name>
    <dbReference type="NCBI Taxonomy" id="412755"/>
    <lineage>
        <taxon>unclassified sequences</taxon>
        <taxon>metagenomes</taxon>
        <taxon>ecological metagenomes</taxon>
    </lineage>
</organism>
<reference evidence="2" key="1">
    <citation type="journal article" date="2015" name="Nature">
        <title>Complex archaea that bridge the gap between prokaryotes and eukaryotes.</title>
        <authorList>
            <person name="Spang A."/>
            <person name="Saw J.H."/>
            <person name="Jorgensen S.L."/>
            <person name="Zaremba-Niedzwiedzka K."/>
            <person name="Martijn J."/>
            <person name="Lind A.E."/>
            <person name="van Eijk R."/>
            <person name="Schleper C."/>
            <person name="Guy L."/>
            <person name="Ettema T.J."/>
        </authorList>
    </citation>
    <scope>NUCLEOTIDE SEQUENCE</scope>
</reference>
<name>A0A0F9REA7_9ZZZZ</name>
<feature type="domain" description="MobA-like NTP transferase" evidence="1">
    <location>
        <begin position="9"/>
        <end position="171"/>
    </location>
</feature>
<accession>A0A0F9REA7</accession>
<dbReference type="InterPro" id="IPR025877">
    <property type="entry name" value="MobA-like_NTP_Trfase"/>
</dbReference>